<keyword evidence="2" id="KW-1185">Reference proteome</keyword>
<dbReference type="EMBL" id="JBFCZG010000010">
    <property type="protein sequence ID" value="KAL3417921.1"/>
    <property type="molecule type" value="Genomic_DNA"/>
</dbReference>
<protein>
    <submittedName>
        <fullName evidence="1">Membrane protein</fullName>
    </submittedName>
</protein>
<dbReference type="Gene3D" id="3.40.50.150">
    <property type="entry name" value="Vaccinia Virus protein VP39"/>
    <property type="match status" value="1"/>
</dbReference>
<dbReference type="CDD" id="cd02440">
    <property type="entry name" value="AdoMet_MTases"/>
    <property type="match status" value="1"/>
</dbReference>
<dbReference type="Proteomes" id="UP001629113">
    <property type="component" value="Unassembled WGS sequence"/>
</dbReference>
<accession>A0ABR4P4A9</accession>
<name>A0ABR4P4A9_9HELO</name>
<proteinExistence type="predicted"/>
<dbReference type="SUPFAM" id="SSF53335">
    <property type="entry name" value="S-adenosyl-L-methionine-dependent methyltransferases"/>
    <property type="match status" value="1"/>
</dbReference>
<organism evidence="1 2">
    <name type="scientific">Phlyctema vagabunda</name>
    <dbReference type="NCBI Taxonomy" id="108571"/>
    <lineage>
        <taxon>Eukaryota</taxon>
        <taxon>Fungi</taxon>
        <taxon>Dikarya</taxon>
        <taxon>Ascomycota</taxon>
        <taxon>Pezizomycotina</taxon>
        <taxon>Leotiomycetes</taxon>
        <taxon>Helotiales</taxon>
        <taxon>Dermateaceae</taxon>
        <taxon>Phlyctema</taxon>
    </lineage>
</organism>
<dbReference type="InterPro" id="IPR029063">
    <property type="entry name" value="SAM-dependent_MTases_sf"/>
</dbReference>
<evidence type="ECO:0000313" key="1">
    <source>
        <dbReference type="EMBL" id="KAL3417921.1"/>
    </source>
</evidence>
<gene>
    <name evidence="1" type="ORF">PVAG01_10931</name>
</gene>
<sequence length="205" mass="23092">MRILELGCFEGASTTWILENLASHATTTVTVVDSFEGGMEHQAHELDFLEFRFRENVNKCANASKLQVIKDRTEHALIKLRSEQAKFDFIYIDASHVAIDVLHDAVLCWSMLNQGGTLVFDDWTWKGYMEDVYNPRMAITAFLECAAPEIKVQETESQIWITRVENHIPATKNHDPTLWYGNGSPLKFLLDSSDGAKQGSIAPSA</sequence>
<evidence type="ECO:0000313" key="2">
    <source>
        <dbReference type="Proteomes" id="UP001629113"/>
    </source>
</evidence>
<reference evidence="1 2" key="1">
    <citation type="submission" date="2024-06" db="EMBL/GenBank/DDBJ databases">
        <title>Complete genome of Phlyctema vagabunda strain 19-DSS-EL-015.</title>
        <authorList>
            <person name="Fiorenzani C."/>
        </authorList>
    </citation>
    <scope>NUCLEOTIDE SEQUENCE [LARGE SCALE GENOMIC DNA]</scope>
    <source>
        <strain evidence="1 2">19-DSS-EL-015</strain>
    </source>
</reference>
<dbReference type="Pfam" id="PF13578">
    <property type="entry name" value="Methyltransf_24"/>
    <property type="match status" value="1"/>
</dbReference>
<comment type="caution">
    <text evidence="1">The sequence shown here is derived from an EMBL/GenBank/DDBJ whole genome shotgun (WGS) entry which is preliminary data.</text>
</comment>